<dbReference type="PROSITE" id="PS00792">
    <property type="entry name" value="DHPS_1"/>
    <property type="match status" value="1"/>
</dbReference>
<evidence type="ECO:0000256" key="4">
    <source>
        <dbReference type="ARBA" id="ARBA00012458"/>
    </source>
</evidence>
<dbReference type="InterPro" id="IPR000489">
    <property type="entry name" value="Pterin-binding_dom"/>
</dbReference>
<sequence length="277" mass="29906">MFQIRQAIDEKYRQSGLPLIMGILNVTPDSFSDGGCYTGRDAVLRQVEAMLQSGADIIDVGGESTRPGADEVSLEKELSRVLPAIEWIRDAFDTAISIDTYKAEVMRQSVAQGADLINDINALRDEGAVQVAAETGAAVCLMHMLGAPKTMQEAPNYLDVVVEVRDFLLDRVDVCLAAGIAPQQIVLDQGFGFGKTLEHNCTLFKDMEVFTGLDYPLLVGVSRKRMIGDLTGNDRVEDRVAGSVSAALVAANKGAAILRVHDVKETVDALKVSHALQ</sequence>
<dbReference type="NCBIfam" id="TIGR01496">
    <property type="entry name" value="DHPS"/>
    <property type="match status" value="1"/>
</dbReference>
<reference evidence="11 12" key="2">
    <citation type="submission" date="2020-11" db="EMBL/GenBank/DDBJ databases">
        <title>Sulfur oxidizing isolate from Hospital Hole Sinkhole.</title>
        <authorList>
            <person name="Scott K.M."/>
        </authorList>
    </citation>
    <scope>NUCLEOTIDE SEQUENCE [LARGE SCALE GENOMIC DNA]</scope>
    <source>
        <strain evidence="11 12">HH1</strain>
    </source>
</reference>
<comment type="pathway">
    <text evidence="3 9">Cofactor biosynthesis; tetrahydrofolate biosynthesis; 7,8-dihydrofolate from 2-amino-4-hydroxy-6-hydroxymethyl-7,8-dihydropteridine diphosphate and 4-aminobenzoate: step 1/2.</text>
</comment>
<evidence type="ECO:0000256" key="3">
    <source>
        <dbReference type="ARBA" id="ARBA00004763"/>
    </source>
</evidence>
<dbReference type="PROSITE" id="PS00793">
    <property type="entry name" value="DHPS_2"/>
    <property type="match status" value="1"/>
</dbReference>
<comment type="catalytic activity">
    <reaction evidence="1">
        <text>(7,8-dihydropterin-6-yl)methyl diphosphate + 4-aminobenzoate = 7,8-dihydropteroate + diphosphate</text>
        <dbReference type="Rhea" id="RHEA:19949"/>
        <dbReference type="ChEBI" id="CHEBI:17836"/>
        <dbReference type="ChEBI" id="CHEBI:17839"/>
        <dbReference type="ChEBI" id="CHEBI:33019"/>
        <dbReference type="ChEBI" id="CHEBI:72950"/>
        <dbReference type="EC" id="2.5.1.15"/>
    </reaction>
</comment>
<accession>A0ABS0BU39</accession>
<proteinExistence type="inferred from homology"/>
<dbReference type="PANTHER" id="PTHR20941:SF1">
    <property type="entry name" value="FOLIC ACID SYNTHESIS PROTEIN FOL1"/>
    <property type="match status" value="1"/>
</dbReference>
<comment type="cofactor">
    <cofactor evidence="2 9">
        <name>Mg(2+)</name>
        <dbReference type="ChEBI" id="CHEBI:18420"/>
    </cofactor>
</comment>
<dbReference type="PANTHER" id="PTHR20941">
    <property type="entry name" value="FOLATE SYNTHESIS PROTEINS"/>
    <property type="match status" value="1"/>
</dbReference>
<dbReference type="Proteomes" id="UP001193680">
    <property type="component" value="Unassembled WGS sequence"/>
</dbReference>
<evidence type="ECO:0000256" key="9">
    <source>
        <dbReference type="RuleBase" id="RU361205"/>
    </source>
</evidence>
<dbReference type="Pfam" id="PF00809">
    <property type="entry name" value="Pterin_bind"/>
    <property type="match status" value="1"/>
</dbReference>
<keyword evidence="5 9" id="KW-0808">Transferase</keyword>
<keyword evidence="6 9" id="KW-0479">Metal-binding</keyword>
<evidence type="ECO:0000313" key="11">
    <source>
        <dbReference type="EMBL" id="MBF6057295.1"/>
    </source>
</evidence>
<feature type="domain" description="Pterin-binding" evidence="10">
    <location>
        <begin position="18"/>
        <end position="271"/>
    </location>
</feature>
<keyword evidence="7 9" id="KW-0460">Magnesium</keyword>
<dbReference type="InterPro" id="IPR011005">
    <property type="entry name" value="Dihydropteroate_synth-like_sf"/>
</dbReference>
<evidence type="ECO:0000256" key="8">
    <source>
        <dbReference type="ARBA" id="ARBA00022909"/>
    </source>
</evidence>
<evidence type="ECO:0000256" key="5">
    <source>
        <dbReference type="ARBA" id="ARBA00022679"/>
    </source>
</evidence>
<gene>
    <name evidence="11" type="primary">folP</name>
    <name evidence="11" type="ORF">H8792_002980</name>
</gene>
<comment type="function">
    <text evidence="9">Catalyzes the condensation of para-aminobenzoate (pABA) with 6-hydroxymethyl-7,8-dihydropterin diphosphate (DHPt-PP) to form 7,8-dihydropteroate (H2Pte), the immediate precursor of folate derivatives.</text>
</comment>
<evidence type="ECO:0000256" key="2">
    <source>
        <dbReference type="ARBA" id="ARBA00001946"/>
    </source>
</evidence>
<keyword evidence="8 9" id="KW-0289">Folate biosynthesis</keyword>
<protein>
    <recommendedName>
        <fullName evidence="4 9">Dihydropteroate synthase</fullName>
        <shortName evidence="9">DHPS</shortName>
        <ecNumber evidence="4 9">2.5.1.15</ecNumber>
    </recommendedName>
    <alternativeName>
        <fullName evidence="9">Dihydropteroate pyrophosphorylase</fullName>
    </alternativeName>
</protein>
<reference evidence="11 12" key="1">
    <citation type="submission" date="2020-06" db="EMBL/GenBank/DDBJ databases">
        <authorList>
            <person name="Scott K."/>
        </authorList>
    </citation>
    <scope>NUCLEOTIDE SEQUENCE [LARGE SCALE GENOMIC DNA]</scope>
    <source>
        <strain evidence="11 12">HH1</strain>
    </source>
</reference>
<name>A0ABS0BU39_9GAMM</name>
<dbReference type="RefSeq" id="WP_185977448.1">
    <property type="nucleotide sequence ID" value="NZ_JACBGI020000003.1"/>
</dbReference>
<dbReference type="InterPro" id="IPR045031">
    <property type="entry name" value="DHP_synth-like"/>
</dbReference>
<comment type="caution">
    <text evidence="11">The sequence shown here is derived from an EMBL/GenBank/DDBJ whole genome shotgun (WGS) entry which is preliminary data.</text>
</comment>
<dbReference type="PROSITE" id="PS50972">
    <property type="entry name" value="PTERIN_BINDING"/>
    <property type="match status" value="1"/>
</dbReference>
<dbReference type="EC" id="2.5.1.15" evidence="4 9"/>
<dbReference type="Gene3D" id="3.20.20.20">
    <property type="entry name" value="Dihydropteroate synthase-like"/>
    <property type="match status" value="1"/>
</dbReference>
<dbReference type="InterPro" id="IPR006390">
    <property type="entry name" value="DHP_synth_dom"/>
</dbReference>
<dbReference type="SUPFAM" id="SSF51717">
    <property type="entry name" value="Dihydropteroate synthetase-like"/>
    <property type="match status" value="1"/>
</dbReference>
<dbReference type="EMBL" id="JACBGI020000003">
    <property type="protein sequence ID" value="MBF6057295.1"/>
    <property type="molecule type" value="Genomic_DNA"/>
</dbReference>
<dbReference type="CDD" id="cd00739">
    <property type="entry name" value="DHPS"/>
    <property type="match status" value="1"/>
</dbReference>
<evidence type="ECO:0000313" key="12">
    <source>
        <dbReference type="Proteomes" id="UP001193680"/>
    </source>
</evidence>
<keyword evidence="12" id="KW-1185">Reference proteome</keyword>
<evidence type="ECO:0000256" key="6">
    <source>
        <dbReference type="ARBA" id="ARBA00022723"/>
    </source>
</evidence>
<evidence type="ECO:0000256" key="1">
    <source>
        <dbReference type="ARBA" id="ARBA00000012"/>
    </source>
</evidence>
<dbReference type="GO" id="GO:0004156">
    <property type="term" value="F:dihydropteroate synthase activity"/>
    <property type="evidence" value="ECO:0007669"/>
    <property type="project" value="UniProtKB-EC"/>
</dbReference>
<evidence type="ECO:0000259" key="10">
    <source>
        <dbReference type="PROSITE" id="PS50972"/>
    </source>
</evidence>
<organism evidence="11 12">
    <name type="scientific">Thiomicrorhabdus heinhorstiae</name>
    <dbReference type="NCBI Taxonomy" id="2748010"/>
    <lineage>
        <taxon>Bacteria</taxon>
        <taxon>Pseudomonadati</taxon>
        <taxon>Pseudomonadota</taxon>
        <taxon>Gammaproteobacteria</taxon>
        <taxon>Thiotrichales</taxon>
        <taxon>Piscirickettsiaceae</taxon>
        <taxon>Thiomicrorhabdus</taxon>
    </lineage>
</organism>
<evidence type="ECO:0000256" key="7">
    <source>
        <dbReference type="ARBA" id="ARBA00022842"/>
    </source>
</evidence>
<comment type="similarity">
    <text evidence="9">Belongs to the DHPS family.</text>
</comment>